<keyword evidence="1" id="KW-0472">Membrane</keyword>
<name>A0AAJ5FIV5_LEVBR</name>
<gene>
    <name evidence="2" type="ORF">DIS17_03230</name>
</gene>
<organism evidence="2 3">
    <name type="scientific">Levilactobacillus brevis</name>
    <name type="common">Lactobacillus brevis</name>
    <dbReference type="NCBI Taxonomy" id="1580"/>
    <lineage>
        <taxon>Bacteria</taxon>
        <taxon>Bacillati</taxon>
        <taxon>Bacillota</taxon>
        <taxon>Bacilli</taxon>
        <taxon>Lactobacillales</taxon>
        <taxon>Lactobacillaceae</taxon>
        <taxon>Levilactobacillus</taxon>
    </lineage>
</organism>
<dbReference type="EMBL" id="QFDK01000003">
    <property type="protein sequence ID" value="TOZ04971.1"/>
    <property type="molecule type" value="Genomic_DNA"/>
</dbReference>
<dbReference type="AlphaFoldDB" id="A0AAJ5FIV5"/>
<evidence type="ECO:0000313" key="3">
    <source>
        <dbReference type="Proteomes" id="UP000785759"/>
    </source>
</evidence>
<protein>
    <submittedName>
        <fullName evidence="2">Uncharacterized protein</fullName>
    </submittedName>
</protein>
<keyword evidence="1" id="KW-0812">Transmembrane</keyword>
<keyword evidence="1" id="KW-1133">Transmembrane helix</keyword>
<feature type="transmembrane region" description="Helical" evidence="1">
    <location>
        <begin position="12"/>
        <end position="38"/>
    </location>
</feature>
<feature type="transmembrane region" description="Helical" evidence="1">
    <location>
        <begin position="50"/>
        <end position="75"/>
    </location>
</feature>
<accession>A0AAJ5FIV5</accession>
<reference evidence="2" key="1">
    <citation type="submission" date="2018-05" db="EMBL/GenBank/DDBJ databases">
        <title>Genome Comparison of Lactic Acid Bacteria Isolated from non-Wheat Sourdough.</title>
        <authorList>
            <person name="Rice T."/>
            <person name="Axel C."/>
            <person name="Lynch K.M."/>
            <person name="Benz C."/>
            <person name="Arendt E.K."/>
            <person name="Coffey A."/>
        </authorList>
    </citation>
    <scope>NUCLEOTIDE SEQUENCE</scope>
    <source>
        <strain evidence="2">TR055</strain>
    </source>
</reference>
<evidence type="ECO:0000256" key="1">
    <source>
        <dbReference type="SAM" id="Phobius"/>
    </source>
</evidence>
<proteinExistence type="predicted"/>
<comment type="caution">
    <text evidence="2">The sequence shown here is derived from an EMBL/GenBank/DDBJ whole genome shotgun (WGS) entry which is preliminary data.</text>
</comment>
<evidence type="ECO:0000313" key="2">
    <source>
        <dbReference type="EMBL" id="TOZ04971.1"/>
    </source>
</evidence>
<dbReference type="Proteomes" id="UP000785759">
    <property type="component" value="Unassembled WGS sequence"/>
</dbReference>
<sequence>MRKRHPFLVGKGAVFVLVTMDIIIFLIIVVITFTIIKWGTIVLKLRQRGLMRMIIGILGLIVALCLLYIAISVLLGV</sequence>